<reference evidence="20 21" key="1">
    <citation type="submission" date="2024-03" db="EMBL/GenBank/DDBJ databases">
        <title>Aureococcus anophagefferens CCMP1851 and Kratosvirus quantuckense: Draft genome of a second virus-susceptible host strain in the model system.</title>
        <authorList>
            <person name="Chase E."/>
            <person name="Truchon A.R."/>
            <person name="Schepens W."/>
            <person name="Wilhelm S.W."/>
        </authorList>
    </citation>
    <scope>NUCLEOTIDE SEQUENCE [LARGE SCALE GENOMIC DNA]</scope>
    <source>
        <strain evidence="20 21">CCMP1851</strain>
    </source>
</reference>
<evidence type="ECO:0000259" key="19">
    <source>
        <dbReference type="Pfam" id="PF02803"/>
    </source>
</evidence>
<evidence type="ECO:0000256" key="11">
    <source>
        <dbReference type="ARBA" id="ARBA00022759"/>
    </source>
</evidence>
<proteinExistence type="inferred from homology"/>
<keyword evidence="10" id="KW-0479">Metal-binding</keyword>
<dbReference type="Gene3D" id="3.40.47.10">
    <property type="match status" value="1"/>
</dbReference>
<evidence type="ECO:0000256" key="16">
    <source>
        <dbReference type="ARBA" id="ARBA00023128"/>
    </source>
</evidence>
<keyword evidence="15" id="KW-0630">Potassium</keyword>
<comment type="subunit">
    <text evidence="4">Homodimer.</text>
</comment>
<evidence type="ECO:0000256" key="3">
    <source>
        <dbReference type="ARBA" id="ARBA00010982"/>
    </source>
</evidence>
<evidence type="ECO:0000256" key="17">
    <source>
        <dbReference type="ARBA" id="ARBA00023315"/>
    </source>
</evidence>
<dbReference type="EC" id="2.3.1.9" evidence="6"/>
<evidence type="ECO:0000256" key="13">
    <source>
        <dbReference type="ARBA" id="ARBA00022833"/>
    </source>
</evidence>
<dbReference type="InterPro" id="IPR020613">
    <property type="entry name" value="Thiolase_CS"/>
</dbReference>
<keyword evidence="12" id="KW-0378">Hydrolase</keyword>
<dbReference type="Pfam" id="PF00108">
    <property type="entry name" value="Thiolase_N"/>
    <property type="match status" value="1"/>
</dbReference>
<evidence type="ECO:0000313" key="21">
    <source>
        <dbReference type="Proteomes" id="UP001363151"/>
    </source>
</evidence>
<dbReference type="EMBL" id="JBBJCI010000218">
    <property type="protein sequence ID" value="KAK7240054.1"/>
    <property type="molecule type" value="Genomic_DNA"/>
</dbReference>
<dbReference type="Proteomes" id="UP001363151">
    <property type="component" value="Unassembled WGS sequence"/>
</dbReference>
<comment type="similarity">
    <text evidence="3">Belongs to the thiolase-like superfamily. Thiolase family.</text>
</comment>
<dbReference type="SUPFAM" id="SSF53901">
    <property type="entry name" value="Thiolase-like"/>
    <property type="match status" value="2"/>
</dbReference>
<dbReference type="PANTHER" id="PTHR18919:SF156">
    <property type="entry name" value="ACETYL-COA ACETYLTRANSFERASE, MITOCHONDRIAL"/>
    <property type="match status" value="1"/>
</dbReference>
<keyword evidence="14" id="KW-0809">Transit peptide</keyword>
<comment type="cofactor">
    <cofactor evidence="1">
        <name>Zn(2+)</name>
        <dbReference type="ChEBI" id="CHEBI:29105"/>
    </cofactor>
</comment>
<dbReference type="InterPro" id="IPR016039">
    <property type="entry name" value="Thiolase-like"/>
</dbReference>
<dbReference type="SUPFAM" id="SSF56281">
    <property type="entry name" value="Metallo-hydrolase/oxidoreductase"/>
    <property type="match status" value="1"/>
</dbReference>
<comment type="subunit">
    <text evidence="5">Homotetramer.</text>
</comment>
<evidence type="ECO:0000256" key="6">
    <source>
        <dbReference type="ARBA" id="ARBA00012705"/>
    </source>
</evidence>
<evidence type="ECO:0000256" key="5">
    <source>
        <dbReference type="ARBA" id="ARBA00011881"/>
    </source>
</evidence>
<keyword evidence="17" id="KW-0012">Acyltransferase</keyword>
<comment type="caution">
    <text evidence="20">The sequence shown here is derived from an EMBL/GenBank/DDBJ whole genome shotgun (WGS) entry which is preliminary data.</text>
</comment>
<sequence length="736" mass="76164">MLLRSRALASRRLAPCPPLARCFEHYSCDDFQDRRRRPQHRAPREFSGMELVFLGTSAGGPTLARSASAVALRLGAHAKRGSTWLFDCGEGTYRQLLATPVSHAAVDRIFVSHLHGDHLWGLPGVVVSALLEQRGRRHLHVYGPEGLHEYLSTTLSISRFAPPKSGSRCIVTELPSTLRRPPPRPLKPRSHPAVEYRAAEHVDGGASSTIVDDGARVVTATPIRHTPAVDCFAFVVTEKAGKRRVDAAKATALGLPPGDAYQRLQDGDDVPLGDGRVVRAADCTFPPPRPRRVAILGDTYDASAAVDAARGADVVVHEATMADGDARCRDATPRGASMSSRGLLALGELTPVIVSYARTPIGGFNGALSSLSAPELGAVAIKAALARAGGLGAADVDEVLMGNVVSANIGQAPATQAAIFAGLGEAIPSTTVNKVCASGMKTAMLAATEIALGLRDVVVCGGMESMSNIPYYLPGGRNGMRLGDGKVVDGAVKDGLWDPYGDQHMGMCAEKCASDFGIGREAQDAYAEESYARARAAAAAIAEEIAPVDVKTRKGITTVSEDEEPAKDTSKLRSLRSAFKKDGTVTAANASKLNDGAAALVVTSLRFAKANGLEPICAIAGFADAQTAPVDFTVAPALAVPKALAHAGVAPGAVDAHEINEAFSVVALANAKLLGADLSKVNARGGAVSLGHPIGCSGARIVGALALGLARDGQSTGVASICNGGGGASAIVLQRL</sequence>
<dbReference type="NCBIfam" id="TIGR01930">
    <property type="entry name" value="AcCoA-C-Actrans"/>
    <property type="match status" value="1"/>
</dbReference>
<organism evidence="20 21">
    <name type="scientific">Aureococcus anophagefferens</name>
    <name type="common">Harmful bloom alga</name>
    <dbReference type="NCBI Taxonomy" id="44056"/>
    <lineage>
        <taxon>Eukaryota</taxon>
        <taxon>Sar</taxon>
        <taxon>Stramenopiles</taxon>
        <taxon>Ochrophyta</taxon>
        <taxon>Pelagophyceae</taxon>
        <taxon>Pelagomonadales</taxon>
        <taxon>Pelagomonadaceae</taxon>
        <taxon>Aureococcus</taxon>
    </lineage>
</organism>
<evidence type="ECO:0000256" key="14">
    <source>
        <dbReference type="ARBA" id="ARBA00022946"/>
    </source>
</evidence>
<dbReference type="PANTHER" id="PTHR18919">
    <property type="entry name" value="ACETYL-COA C-ACYLTRANSFERASE"/>
    <property type="match status" value="1"/>
</dbReference>
<evidence type="ECO:0000256" key="10">
    <source>
        <dbReference type="ARBA" id="ARBA00022723"/>
    </source>
</evidence>
<dbReference type="Gene3D" id="3.60.15.10">
    <property type="entry name" value="Ribonuclease Z/Hydroxyacylglutathione hydrolase-like"/>
    <property type="match status" value="1"/>
</dbReference>
<keyword evidence="16" id="KW-0496">Mitochondrion</keyword>
<dbReference type="CDD" id="cd00751">
    <property type="entry name" value="thiolase"/>
    <property type="match status" value="1"/>
</dbReference>
<dbReference type="PROSITE" id="PS00737">
    <property type="entry name" value="THIOLASE_2"/>
    <property type="match status" value="1"/>
</dbReference>
<evidence type="ECO:0000256" key="8">
    <source>
        <dbReference type="ARBA" id="ARBA00022694"/>
    </source>
</evidence>
<feature type="domain" description="Thiolase C-terminal" evidence="19">
    <location>
        <begin position="614"/>
        <end position="735"/>
    </location>
</feature>
<evidence type="ECO:0000256" key="9">
    <source>
        <dbReference type="ARBA" id="ARBA00022722"/>
    </source>
</evidence>
<evidence type="ECO:0000313" key="20">
    <source>
        <dbReference type="EMBL" id="KAK7240054.1"/>
    </source>
</evidence>
<evidence type="ECO:0000256" key="15">
    <source>
        <dbReference type="ARBA" id="ARBA00022958"/>
    </source>
</evidence>
<dbReference type="PROSITE" id="PS00099">
    <property type="entry name" value="THIOLASE_3"/>
    <property type="match status" value="1"/>
</dbReference>
<comment type="subcellular location">
    <subcellularLocation>
        <location evidence="2">Mitochondrion</location>
    </subcellularLocation>
</comment>
<gene>
    <name evidence="20" type="primary">PSMC5</name>
    <name evidence="20" type="ORF">SO694_00119088</name>
</gene>
<keyword evidence="9" id="KW-0540">Nuclease</keyword>
<evidence type="ECO:0000259" key="18">
    <source>
        <dbReference type="Pfam" id="PF00108"/>
    </source>
</evidence>
<keyword evidence="11" id="KW-0255">Endonuclease</keyword>
<name>A0ABR1FWF3_AURAN</name>
<evidence type="ECO:0000256" key="4">
    <source>
        <dbReference type="ARBA" id="ARBA00011738"/>
    </source>
</evidence>
<keyword evidence="21" id="KW-1185">Reference proteome</keyword>
<accession>A0ABR1FWF3</accession>
<dbReference type="InterPro" id="IPR020616">
    <property type="entry name" value="Thiolase_N"/>
</dbReference>
<keyword evidence="7" id="KW-0808">Transferase</keyword>
<protein>
    <recommendedName>
        <fullName evidence="6">acetyl-CoA C-acetyltransferase</fullName>
        <ecNumber evidence="6">2.3.1.9</ecNumber>
    </recommendedName>
</protein>
<evidence type="ECO:0000256" key="12">
    <source>
        <dbReference type="ARBA" id="ARBA00022801"/>
    </source>
</evidence>
<dbReference type="InterPro" id="IPR020610">
    <property type="entry name" value="Thiolase_AS"/>
</dbReference>
<dbReference type="InterPro" id="IPR020617">
    <property type="entry name" value="Thiolase_C"/>
</dbReference>
<keyword evidence="13" id="KW-0862">Zinc</keyword>
<evidence type="ECO:0000256" key="1">
    <source>
        <dbReference type="ARBA" id="ARBA00001947"/>
    </source>
</evidence>
<dbReference type="InterPro" id="IPR002155">
    <property type="entry name" value="Thiolase"/>
</dbReference>
<feature type="domain" description="Thiolase N-terminal" evidence="18">
    <location>
        <begin position="352"/>
        <end position="604"/>
    </location>
</feature>
<dbReference type="Pfam" id="PF23023">
    <property type="entry name" value="Anti-Pycsar_Apyc1"/>
    <property type="match status" value="1"/>
</dbReference>
<dbReference type="Pfam" id="PF02803">
    <property type="entry name" value="Thiolase_C"/>
    <property type="match status" value="1"/>
</dbReference>
<evidence type="ECO:0000256" key="2">
    <source>
        <dbReference type="ARBA" id="ARBA00004173"/>
    </source>
</evidence>
<dbReference type="HAMAP" id="MF_01818">
    <property type="entry name" value="RNase_Z_BN"/>
    <property type="match status" value="1"/>
</dbReference>
<evidence type="ECO:0000256" key="7">
    <source>
        <dbReference type="ARBA" id="ARBA00022679"/>
    </source>
</evidence>
<dbReference type="InterPro" id="IPR013471">
    <property type="entry name" value="RNase_Z/BN"/>
</dbReference>
<dbReference type="InterPro" id="IPR036866">
    <property type="entry name" value="RibonucZ/Hydroxyglut_hydro"/>
</dbReference>
<keyword evidence="8" id="KW-0819">tRNA processing</keyword>